<dbReference type="InterPro" id="IPR001789">
    <property type="entry name" value="Sig_transdc_resp-reg_receiver"/>
</dbReference>
<dbReference type="SUPFAM" id="SSF52172">
    <property type="entry name" value="CheY-like"/>
    <property type="match status" value="1"/>
</dbReference>
<dbReference type="PROSITE" id="PS50110">
    <property type="entry name" value="RESPONSE_REGULATORY"/>
    <property type="match status" value="1"/>
</dbReference>
<accession>A0ABY4X7D7</accession>
<keyword evidence="7" id="KW-1185">Reference proteome</keyword>
<evidence type="ECO:0000313" key="6">
    <source>
        <dbReference type="EMBL" id="USI72530.1"/>
    </source>
</evidence>
<dbReference type="PANTHER" id="PTHR48111:SF76">
    <property type="entry name" value="TWO-COMPONENT RESPONSE REGULATOR"/>
    <property type="match status" value="1"/>
</dbReference>
<evidence type="ECO:0000313" key="7">
    <source>
        <dbReference type="Proteomes" id="UP001056937"/>
    </source>
</evidence>
<evidence type="ECO:0000256" key="2">
    <source>
        <dbReference type="PROSITE-ProRule" id="PRU00169"/>
    </source>
</evidence>
<dbReference type="SMART" id="SM00448">
    <property type="entry name" value="REC"/>
    <property type="match status" value="1"/>
</dbReference>
<proteinExistence type="predicted"/>
<dbReference type="Gene3D" id="6.10.250.690">
    <property type="match status" value="1"/>
</dbReference>
<protein>
    <submittedName>
        <fullName evidence="6">Response regulator transcription factor</fullName>
    </submittedName>
</protein>
<dbReference type="Gene3D" id="3.40.50.2300">
    <property type="match status" value="1"/>
</dbReference>
<evidence type="ECO:0000259" key="4">
    <source>
        <dbReference type="PROSITE" id="PS50110"/>
    </source>
</evidence>
<keyword evidence="2" id="KW-0597">Phosphoprotein</keyword>
<evidence type="ECO:0000256" key="3">
    <source>
        <dbReference type="PROSITE-ProRule" id="PRU01091"/>
    </source>
</evidence>
<dbReference type="Pfam" id="PF00072">
    <property type="entry name" value="Response_reg"/>
    <property type="match status" value="1"/>
</dbReference>
<dbReference type="Gene3D" id="1.10.10.10">
    <property type="entry name" value="Winged helix-like DNA-binding domain superfamily/Winged helix DNA-binding domain"/>
    <property type="match status" value="1"/>
</dbReference>
<feature type="DNA-binding region" description="OmpR/PhoB-type" evidence="3">
    <location>
        <begin position="125"/>
        <end position="223"/>
    </location>
</feature>
<dbReference type="Proteomes" id="UP001056937">
    <property type="component" value="Chromosome 1"/>
</dbReference>
<dbReference type="EMBL" id="CP084930">
    <property type="protein sequence ID" value="USI72530.1"/>
    <property type="molecule type" value="Genomic_DNA"/>
</dbReference>
<feature type="modified residue" description="4-aspartylphosphate" evidence="2">
    <location>
        <position position="51"/>
    </location>
</feature>
<dbReference type="InterPro" id="IPR011006">
    <property type="entry name" value="CheY-like_superfamily"/>
</dbReference>
<feature type="domain" description="Response regulatory" evidence="4">
    <location>
        <begin position="2"/>
        <end position="116"/>
    </location>
</feature>
<dbReference type="PANTHER" id="PTHR48111">
    <property type="entry name" value="REGULATOR OF RPOS"/>
    <property type="match status" value="1"/>
</dbReference>
<evidence type="ECO:0000256" key="1">
    <source>
        <dbReference type="ARBA" id="ARBA00023125"/>
    </source>
</evidence>
<dbReference type="RefSeq" id="WP_252166336.1">
    <property type="nucleotide sequence ID" value="NZ_CP084930.1"/>
</dbReference>
<dbReference type="PROSITE" id="PS51755">
    <property type="entry name" value="OMPR_PHOB"/>
    <property type="match status" value="1"/>
</dbReference>
<keyword evidence="1 3" id="KW-0238">DNA-binding</keyword>
<gene>
    <name evidence="6" type="ORF">LHA26_14750</name>
</gene>
<dbReference type="SMART" id="SM00862">
    <property type="entry name" value="Trans_reg_C"/>
    <property type="match status" value="1"/>
</dbReference>
<evidence type="ECO:0000259" key="5">
    <source>
        <dbReference type="PROSITE" id="PS51755"/>
    </source>
</evidence>
<dbReference type="InterPro" id="IPR001867">
    <property type="entry name" value="OmpR/PhoB-type_DNA-bd"/>
</dbReference>
<dbReference type="InterPro" id="IPR036388">
    <property type="entry name" value="WH-like_DNA-bd_sf"/>
</dbReference>
<reference evidence="6" key="1">
    <citation type="journal article" date="2022" name="Toxins">
        <title>Genomic Analysis of Sphingopyxis sp. USTB-05 for Biodegrading Cyanobacterial Hepatotoxins.</title>
        <authorList>
            <person name="Liu C."/>
            <person name="Xu Q."/>
            <person name="Zhao Z."/>
            <person name="Zhang H."/>
            <person name="Liu X."/>
            <person name="Yin C."/>
            <person name="Liu Y."/>
            <person name="Yan H."/>
        </authorList>
    </citation>
    <scope>NUCLEOTIDE SEQUENCE</scope>
    <source>
        <strain evidence="6">NBD5</strain>
    </source>
</reference>
<name>A0ABY4X7D7_9SPHN</name>
<feature type="domain" description="OmpR/PhoB-type" evidence="5">
    <location>
        <begin position="125"/>
        <end position="223"/>
    </location>
</feature>
<dbReference type="CDD" id="cd00383">
    <property type="entry name" value="trans_reg_C"/>
    <property type="match status" value="1"/>
</dbReference>
<sequence length="227" mass="24702">MRALIVEDDDATALFISAGLESLGYQCSRSRGGDDALRAMTDGRHDVAILDRMLAGMDGLTILRAARAGGVTMPVLVLTALGQIADRVDGLEAGADDYLVKPFAMAELTARLTAITRRRSTGQAVTALTSGPLAIDLLHREVRHAGRLIALQPREIRLLEELMRNPGKIVTRSMMLERVWGFHFDPQTNLVETHMSRLRTKLALGGAKDVIETVRGAGYRLRTTSAV</sequence>
<dbReference type="Pfam" id="PF00486">
    <property type="entry name" value="Trans_reg_C"/>
    <property type="match status" value="1"/>
</dbReference>
<organism evidence="6 7">
    <name type="scientific">Sphingomonas morindae</name>
    <dbReference type="NCBI Taxonomy" id="1541170"/>
    <lineage>
        <taxon>Bacteria</taxon>
        <taxon>Pseudomonadati</taxon>
        <taxon>Pseudomonadota</taxon>
        <taxon>Alphaproteobacteria</taxon>
        <taxon>Sphingomonadales</taxon>
        <taxon>Sphingomonadaceae</taxon>
        <taxon>Sphingomonas</taxon>
    </lineage>
</organism>
<dbReference type="InterPro" id="IPR039420">
    <property type="entry name" value="WalR-like"/>
</dbReference>